<dbReference type="GO" id="GO:0016538">
    <property type="term" value="F:cyclin-dependent protein serine/threonine kinase regulator activity"/>
    <property type="evidence" value="ECO:0007669"/>
    <property type="project" value="InterPro"/>
</dbReference>
<dbReference type="InterPro" id="IPR006671">
    <property type="entry name" value="Cyclin_N"/>
</dbReference>
<dbReference type="Proteomes" id="UP000541444">
    <property type="component" value="Unassembled WGS sequence"/>
</dbReference>
<dbReference type="InterPro" id="IPR013763">
    <property type="entry name" value="Cyclin-like_dom"/>
</dbReference>
<dbReference type="InterPro" id="IPR046965">
    <property type="entry name" value="Cyclin_A/B-like"/>
</dbReference>
<proteinExistence type="inferred from homology"/>
<feature type="domain" description="Cyclin-like" evidence="4">
    <location>
        <begin position="219"/>
        <end position="282"/>
    </location>
</feature>
<dbReference type="GO" id="GO:0044772">
    <property type="term" value="P:mitotic cell cycle phase transition"/>
    <property type="evidence" value="ECO:0007669"/>
    <property type="project" value="InterPro"/>
</dbReference>
<dbReference type="Gene3D" id="1.10.472.10">
    <property type="entry name" value="Cyclin-like"/>
    <property type="match status" value="1"/>
</dbReference>
<dbReference type="SUPFAM" id="SSF47954">
    <property type="entry name" value="Cyclin-like"/>
    <property type="match status" value="1"/>
</dbReference>
<dbReference type="PIRSF" id="PIRSF001771">
    <property type="entry name" value="Cyclin_A_B_D_E"/>
    <property type="match status" value="1"/>
</dbReference>
<keyword evidence="2" id="KW-0131">Cell cycle</keyword>
<comment type="caution">
    <text evidence="5">The sequence shown here is derived from an EMBL/GenBank/DDBJ whole genome shotgun (WGS) entry which is preliminary data.</text>
</comment>
<sequence>MVSKLIVPQQQRGGAVVGGGAKQKACKAEVINKNRKALGEIGNINRPITRRFCAQLLANAQEAAQGKNKNQAALIVNGVPDRKAAQKKVTIKAKPAEVIKIITSDTVEEVVKKETLVIRRPEKKSVQTLSSVLSARSKVIITFGSLWITGFTGACGLTGKPKNPIVDIDAADVDNQLAAVEYVEDIYKFYKLAENSSRVHDYMNSQHEITEKMRAILLDWLVEVHSKFELVPETLYLTTHIVDRFLSLRAVSRKELQLVGISAMLIASKYEEIWVPEVNDLV</sequence>
<dbReference type="PANTHER" id="PTHR10177">
    <property type="entry name" value="CYCLINS"/>
    <property type="match status" value="1"/>
</dbReference>
<dbReference type="Pfam" id="PF00134">
    <property type="entry name" value="Cyclin_N"/>
    <property type="match status" value="1"/>
</dbReference>
<keyword evidence="1" id="KW-0132">Cell division</keyword>
<evidence type="ECO:0000313" key="5">
    <source>
        <dbReference type="EMBL" id="KAF6157581.1"/>
    </source>
</evidence>
<keyword evidence="6" id="KW-1185">Reference proteome</keyword>
<dbReference type="InterPro" id="IPR036915">
    <property type="entry name" value="Cyclin-like_sf"/>
</dbReference>
<accession>A0A7J7MRN9</accession>
<protein>
    <recommendedName>
        <fullName evidence="4">Cyclin-like domain-containing protein</fullName>
    </recommendedName>
</protein>
<dbReference type="OrthoDB" id="1934866at2759"/>
<reference evidence="5 6" key="1">
    <citation type="journal article" date="2020" name="IScience">
        <title>Genome Sequencing of the Endangered Kingdonia uniflora (Circaeasteraceae, Ranunculales) Reveals Potential Mechanisms of Evolutionary Specialization.</title>
        <authorList>
            <person name="Sun Y."/>
            <person name="Deng T."/>
            <person name="Zhang A."/>
            <person name="Moore M.J."/>
            <person name="Landis J.B."/>
            <person name="Lin N."/>
            <person name="Zhang H."/>
            <person name="Zhang X."/>
            <person name="Huang J."/>
            <person name="Zhang X."/>
            <person name="Sun H."/>
            <person name="Wang H."/>
        </authorList>
    </citation>
    <scope>NUCLEOTIDE SEQUENCE [LARGE SCALE GENOMIC DNA]</scope>
    <source>
        <strain evidence="5">TB1705</strain>
        <tissue evidence="5">Leaf</tissue>
    </source>
</reference>
<dbReference type="InterPro" id="IPR039361">
    <property type="entry name" value="Cyclin"/>
</dbReference>
<dbReference type="GO" id="GO:0051301">
    <property type="term" value="P:cell division"/>
    <property type="evidence" value="ECO:0007669"/>
    <property type="project" value="UniProtKB-KW"/>
</dbReference>
<evidence type="ECO:0000313" key="6">
    <source>
        <dbReference type="Proteomes" id="UP000541444"/>
    </source>
</evidence>
<keyword evidence="3" id="KW-0195">Cyclin</keyword>
<gene>
    <name evidence="5" type="ORF">GIB67_037154</name>
</gene>
<dbReference type="EMBL" id="JACGCM010001272">
    <property type="protein sequence ID" value="KAF6157581.1"/>
    <property type="molecule type" value="Genomic_DNA"/>
</dbReference>
<dbReference type="FunFam" id="1.10.472.10:FF:000154">
    <property type="entry name" value="Cyclin-B1-4"/>
    <property type="match status" value="1"/>
</dbReference>
<dbReference type="AlphaFoldDB" id="A0A7J7MRN9"/>
<dbReference type="SMART" id="SM00385">
    <property type="entry name" value="CYCLIN"/>
    <property type="match status" value="1"/>
</dbReference>
<organism evidence="5 6">
    <name type="scientific">Kingdonia uniflora</name>
    <dbReference type="NCBI Taxonomy" id="39325"/>
    <lineage>
        <taxon>Eukaryota</taxon>
        <taxon>Viridiplantae</taxon>
        <taxon>Streptophyta</taxon>
        <taxon>Embryophyta</taxon>
        <taxon>Tracheophyta</taxon>
        <taxon>Spermatophyta</taxon>
        <taxon>Magnoliopsida</taxon>
        <taxon>Ranunculales</taxon>
        <taxon>Circaeasteraceae</taxon>
        <taxon>Kingdonia</taxon>
    </lineage>
</organism>
<name>A0A7J7MRN9_9MAGN</name>
<evidence type="ECO:0000256" key="1">
    <source>
        <dbReference type="ARBA" id="ARBA00022618"/>
    </source>
</evidence>
<comment type="similarity">
    <text evidence="3">Belongs to the cyclin family.</text>
</comment>
<evidence type="ECO:0000256" key="2">
    <source>
        <dbReference type="ARBA" id="ARBA00023306"/>
    </source>
</evidence>
<evidence type="ECO:0000259" key="4">
    <source>
        <dbReference type="SMART" id="SM00385"/>
    </source>
</evidence>
<evidence type="ECO:0000256" key="3">
    <source>
        <dbReference type="RuleBase" id="RU000383"/>
    </source>
</evidence>